<keyword evidence="2" id="KW-1185">Reference proteome</keyword>
<dbReference type="AlphaFoldDB" id="A0A2P6MPJ0"/>
<evidence type="ECO:0000313" key="1">
    <source>
        <dbReference type="EMBL" id="PRP73602.1"/>
    </source>
</evidence>
<organism evidence="1 2">
    <name type="scientific">Planoprotostelium fungivorum</name>
    <dbReference type="NCBI Taxonomy" id="1890364"/>
    <lineage>
        <taxon>Eukaryota</taxon>
        <taxon>Amoebozoa</taxon>
        <taxon>Evosea</taxon>
        <taxon>Variosea</taxon>
        <taxon>Cavosteliida</taxon>
        <taxon>Cavosteliaceae</taxon>
        <taxon>Planoprotostelium</taxon>
    </lineage>
</organism>
<proteinExistence type="predicted"/>
<gene>
    <name evidence="1" type="ORF">PROFUN_16598</name>
</gene>
<dbReference type="InParanoid" id="A0A2P6MPJ0"/>
<comment type="caution">
    <text evidence="1">The sequence shown here is derived from an EMBL/GenBank/DDBJ whole genome shotgun (WGS) entry which is preliminary data.</text>
</comment>
<name>A0A2P6MPJ0_9EUKA</name>
<evidence type="ECO:0000313" key="2">
    <source>
        <dbReference type="Proteomes" id="UP000241769"/>
    </source>
</evidence>
<dbReference type="Proteomes" id="UP000241769">
    <property type="component" value="Unassembled WGS sequence"/>
</dbReference>
<protein>
    <submittedName>
        <fullName evidence="1">Uncharacterized protein</fullName>
    </submittedName>
</protein>
<accession>A0A2P6MPJ0</accession>
<dbReference type="EMBL" id="MDYQ01000596">
    <property type="protein sequence ID" value="PRP73602.1"/>
    <property type="molecule type" value="Genomic_DNA"/>
</dbReference>
<sequence>MTTPSRPRNDLYLKGLKTTNDKRDVLAADVRRLTDEEANGAAKMATFAWITTASDIELDGCLTLSKEAFIDAVKAKGPTTADGDREAIIRQGAANHPWVYSPTIARACGPVLLEPWQQSSAHLTAGVTVALITRRAVWLRRFTQYKGDDHDILNEFHTLHMTTPSRPRNDLYLKGLKTTNDKRDVLAADVTKLPTQQADGAAKAATLTWIETASERELNGWLSFSDQEFIDAVKAKGPTTADGDREAIIRQGAANHPWVYSPTIARACGPVLLEPWQQSSAHLTAGVTVALITRRAVWLRRFTQYKGDDHDILNEFHTRLNLPSTTKPQDALNKLYTWKRASTYGLAGYSVWLFTAITTSPKIQKASQKLKVFWHGQGSK</sequence>
<reference evidence="1 2" key="1">
    <citation type="journal article" date="2018" name="Genome Biol. Evol.">
        <title>Multiple Roots of Fruiting Body Formation in Amoebozoa.</title>
        <authorList>
            <person name="Hillmann F."/>
            <person name="Forbes G."/>
            <person name="Novohradska S."/>
            <person name="Ferling I."/>
            <person name="Riege K."/>
            <person name="Groth M."/>
            <person name="Westermann M."/>
            <person name="Marz M."/>
            <person name="Spaller T."/>
            <person name="Winckler T."/>
            <person name="Schaap P."/>
            <person name="Glockner G."/>
        </authorList>
    </citation>
    <scope>NUCLEOTIDE SEQUENCE [LARGE SCALE GENOMIC DNA]</scope>
    <source>
        <strain evidence="1 2">Jena</strain>
    </source>
</reference>